<gene>
    <name evidence="1" type="ORF">SAMN05192545_2359</name>
</gene>
<evidence type="ECO:0000313" key="2">
    <source>
        <dbReference type="Proteomes" id="UP000199574"/>
    </source>
</evidence>
<name>A0ABY0UMV0_9FLAO</name>
<protein>
    <recommendedName>
        <fullName evidence="3">DHCW motif cupin fold protein</fullName>
    </recommendedName>
</protein>
<dbReference type="Proteomes" id="UP000199574">
    <property type="component" value="Chromosome I"/>
</dbReference>
<dbReference type="RefSeq" id="WP_244275606.1">
    <property type="nucleotide sequence ID" value="NZ_LT629754.1"/>
</dbReference>
<dbReference type="EMBL" id="LT629754">
    <property type="protein sequence ID" value="SDS92193.1"/>
    <property type="molecule type" value="Genomic_DNA"/>
</dbReference>
<dbReference type="InterPro" id="IPR014710">
    <property type="entry name" value="RmlC-like_jellyroll"/>
</dbReference>
<dbReference type="InterPro" id="IPR047713">
    <property type="entry name" value="DHCW_cupin"/>
</dbReference>
<evidence type="ECO:0008006" key="3">
    <source>
        <dbReference type="Google" id="ProtNLM"/>
    </source>
</evidence>
<reference evidence="1 2" key="1">
    <citation type="submission" date="2016-10" db="EMBL/GenBank/DDBJ databases">
        <authorList>
            <person name="Varghese N."/>
            <person name="Submissions S."/>
        </authorList>
    </citation>
    <scope>NUCLEOTIDE SEQUENCE [LARGE SCALE GENOMIC DNA]</scope>
    <source>
        <strain evidence="1 2">MAR_2009_60</strain>
    </source>
</reference>
<dbReference type="NCBIfam" id="NF038084">
    <property type="entry name" value="DHCW_cupin"/>
    <property type="match status" value="1"/>
</dbReference>
<organism evidence="1 2">
    <name type="scientific">Maribacter dokdonensis</name>
    <dbReference type="NCBI Taxonomy" id="320912"/>
    <lineage>
        <taxon>Bacteria</taxon>
        <taxon>Pseudomonadati</taxon>
        <taxon>Bacteroidota</taxon>
        <taxon>Flavobacteriia</taxon>
        <taxon>Flavobacteriales</taxon>
        <taxon>Flavobacteriaceae</taxon>
        <taxon>Maribacter</taxon>
    </lineage>
</organism>
<proteinExistence type="predicted"/>
<dbReference type="InterPro" id="IPR011051">
    <property type="entry name" value="RmlC_Cupin_sf"/>
</dbReference>
<dbReference type="Gene3D" id="2.60.120.10">
    <property type="entry name" value="Jelly Rolls"/>
    <property type="match status" value="1"/>
</dbReference>
<sequence>MLRNLMNTSKLVIPFQAIDWKKIPRIEHEGQTGVAYWQTIDNKGLRIRMVEYSKDYVADHWCEKGHIVQCLEGTFVSELQNGKKIELVKGMTYIVSDGLSSHRSIAKNGVKLLIIDGDFLKK</sequence>
<dbReference type="GeneID" id="90593808"/>
<dbReference type="SUPFAM" id="SSF51182">
    <property type="entry name" value="RmlC-like cupins"/>
    <property type="match status" value="1"/>
</dbReference>
<keyword evidence="2" id="KW-1185">Reference proteome</keyword>
<accession>A0ABY0UMV0</accession>
<evidence type="ECO:0000313" key="1">
    <source>
        <dbReference type="EMBL" id="SDS92193.1"/>
    </source>
</evidence>